<dbReference type="GO" id="GO:0005829">
    <property type="term" value="C:cytosol"/>
    <property type="evidence" value="ECO:0007669"/>
    <property type="project" value="TreeGrafter"/>
</dbReference>
<dbReference type="PANTHER" id="PTHR19443">
    <property type="entry name" value="HEXOKINASE"/>
    <property type="match status" value="1"/>
</dbReference>
<dbReference type="EMBL" id="UFQT01000005">
    <property type="protein sequence ID" value="SSX17290.1"/>
    <property type="molecule type" value="Genomic_DNA"/>
</dbReference>
<proteinExistence type="inferred from homology"/>
<dbReference type="SUPFAM" id="SSF53067">
    <property type="entry name" value="Actin-like ATPase domain"/>
    <property type="match status" value="2"/>
</dbReference>
<evidence type="ECO:0000256" key="11">
    <source>
        <dbReference type="ARBA" id="ARBA00048160"/>
    </source>
</evidence>
<dbReference type="GO" id="GO:0005524">
    <property type="term" value="F:ATP binding"/>
    <property type="evidence" value="ECO:0007669"/>
    <property type="project" value="UniProtKB-UniRule"/>
</dbReference>
<comment type="catalytic activity">
    <reaction evidence="10">
        <text>D-fructose + ATP = D-fructose 6-phosphate + ADP + H(+)</text>
        <dbReference type="Rhea" id="RHEA:16125"/>
        <dbReference type="ChEBI" id="CHEBI:15378"/>
        <dbReference type="ChEBI" id="CHEBI:30616"/>
        <dbReference type="ChEBI" id="CHEBI:37721"/>
        <dbReference type="ChEBI" id="CHEBI:61527"/>
        <dbReference type="ChEBI" id="CHEBI:456216"/>
        <dbReference type="EC" id="2.7.1.1"/>
    </reaction>
    <physiologicalReaction direction="left-to-right" evidence="10">
        <dbReference type="Rhea" id="RHEA:16126"/>
    </physiologicalReaction>
</comment>
<evidence type="ECO:0000256" key="10">
    <source>
        <dbReference type="ARBA" id="ARBA00047905"/>
    </source>
</evidence>
<dbReference type="Gene3D" id="3.30.420.40">
    <property type="match status" value="1"/>
</dbReference>
<evidence type="ECO:0000256" key="7">
    <source>
        <dbReference type="ARBA" id="ARBA00022840"/>
    </source>
</evidence>
<keyword evidence="7 12" id="KW-0067">ATP-binding</keyword>
<comment type="similarity">
    <text evidence="3 12">Belongs to the hexokinase family.</text>
</comment>
<dbReference type="GO" id="GO:0004340">
    <property type="term" value="F:glucokinase activity"/>
    <property type="evidence" value="ECO:0007669"/>
    <property type="project" value="TreeGrafter"/>
</dbReference>
<gene>
    <name evidence="16" type="primary">CSON012537</name>
</gene>
<evidence type="ECO:0000256" key="4">
    <source>
        <dbReference type="ARBA" id="ARBA00022679"/>
    </source>
</evidence>
<evidence type="ECO:0000256" key="12">
    <source>
        <dbReference type="RuleBase" id="RU362007"/>
    </source>
</evidence>
<dbReference type="InterPro" id="IPR022673">
    <property type="entry name" value="Hexokinase_C"/>
</dbReference>
<evidence type="ECO:0000259" key="13">
    <source>
        <dbReference type="Pfam" id="PF00349"/>
    </source>
</evidence>
<sequence>MANLLVNGHTNVHTNGLTNGHAKNGYLNGRSNHHHSDLYKVSDLVLQDEDRALEIKQYLQRLILSDEDVDQIGKVFENEMRVALKGGQSSLQMENTYIPELPNGKGSNLGPYPKKSGRFLALDLGGTNFRVILMEVFEGKIVTEIVQKYDIADETRIGLNGCLFEYLADCVLDFVTKRGIENEPFPMGFTFSFPMTQHSLKSGCLLCWTKSFNIQELVGKDVVQILQASLNKRGLGHIEVLCILNDTTGTLVQGASMDKRAKIGIILGTGSNCAFLERADRVEHWEGDRHGEKNVIIDIEWGAFGDNGTLDFIRTRFDVEVDNASLHQSFTFEKYISGKYLGEVVRVVLRDLIADGLLFQRAPKNLFPSSWKFGTDNVSNIELDTVLKHTNPHHNNSHTIAVLKKYNYVYYQDYDEDDINIIQYVCELLSHRAAQLVSACTAKLLNRMQDDDITIAVDGSLYKHHPRFKTLMQKYIEGLTHKKFNLMLAEDGSGKGAGLVAAIAQRLQSIY</sequence>
<dbReference type="GO" id="GO:0006096">
    <property type="term" value="P:glycolytic process"/>
    <property type="evidence" value="ECO:0007669"/>
    <property type="project" value="UniProtKB-UniPathway"/>
</dbReference>
<keyword evidence="8 12" id="KW-0324">Glycolysis</keyword>
<dbReference type="PANTHER" id="PTHR19443:SF54">
    <property type="entry name" value="PHOSPHOTRANSFERASE"/>
    <property type="match status" value="1"/>
</dbReference>
<dbReference type="UniPathway" id="UPA00109">
    <property type="reaction ID" value="UER00180"/>
</dbReference>
<dbReference type="GO" id="GO:0005739">
    <property type="term" value="C:mitochondrion"/>
    <property type="evidence" value="ECO:0007669"/>
    <property type="project" value="TreeGrafter"/>
</dbReference>
<dbReference type="UniPathway" id="UPA00242"/>
<organism evidence="16">
    <name type="scientific">Culicoides sonorensis</name>
    <name type="common">Biting midge</name>
    <dbReference type="NCBI Taxonomy" id="179676"/>
    <lineage>
        <taxon>Eukaryota</taxon>
        <taxon>Metazoa</taxon>
        <taxon>Ecdysozoa</taxon>
        <taxon>Arthropoda</taxon>
        <taxon>Hexapoda</taxon>
        <taxon>Insecta</taxon>
        <taxon>Pterygota</taxon>
        <taxon>Neoptera</taxon>
        <taxon>Endopterygota</taxon>
        <taxon>Diptera</taxon>
        <taxon>Nematocera</taxon>
        <taxon>Chironomoidea</taxon>
        <taxon>Ceratopogonidae</taxon>
        <taxon>Ceratopogoninae</taxon>
        <taxon>Culicoides</taxon>
        <taxon>Monoculicoides</taxon>
    </lineage>
</organism>
<evidence type="ECO:0000256" key="2">
    <source>
        <dbReference type="ARBA" id="ARBA00005028"/>
    </source>
</evidence>
<dbReference type="AlphaFoldDB" id="A0A336LHR1"/>
<accession>A0A336LHR1</accession>
<keyword evidence="5 12" id="KW-0547">Nucleotide-binding</keyword>
<feature type="domain" description="Hexokinase C-terminal" evidence="14">
    <location>
        <begin position="262"/>
        <end position="503"/>
    </location>
</feature>
<feature type="domain" description="Hexokinase N-terminal" evidence="13">
    <location>
        <begin position="55"/>
        <end position="255"/>
    </location>
</feature>
<dbReference type="FunFam" id="3.30.420.40:FF:000805">
    <property type="entry name" value="Hexokinase-2"/>
    <property type="match status" value="1"/>
</dbReference>
<dbReference type="Pfam" id="PF03727">
    <property type="entry name" value="Hexokinase_2"/>
    <property type="match status" value="1"/>
</dbReference>
<evidence type="ECO:0000313" key="15">
    <source>
        <dbReference type="EMBL" id="SSW96903.1"/>
    </source>
</evidence>
<keyword evidence="6 12" id="KW-0418">Kinase</keyword>
<reference evidence="16" key="2">
    <citation type="submission" date="2018-07" db="EMBL/GenBank/DDBJ databases">
        <authorList>
            <person name="Quirk P.G."/>
            <person name="Krulwich T.A."/>
        </authorList>
    </citation>
    <scope>NUCLEOTIDE SEQUENCE</scope>
</reference>
<dbReference type="GO" id="GO:0005536">
    <property type="term" value="F:D-glucose binding"/>
    <property type="evidence" value="ECO:0007669"/>
    <property type="project" value="InterPro"/>
</dbReference>
<evidence type="ECO:0000259" key="14">
    <source>
        <dbReference type="Pfam" id="PF03727"/>
    </source>
</evidence>
<dbReference type="GO" id="GO:0006006">
    <property type="term" value="P:glucose metabolic process"/>
    <property type="evidence" value="ECO:0007669"/>
    <property type="project" value="UniProtKB-ARBA"/>
</dbReference>
<dbReference type="EMBL" id="UFQS01000005">
    <property type="protein sequence ID" value="SSW96903.1"/>
    <property type="molecule type" value="Genomic_DNA"/>
</dbReference>
<evidence type="ECO:0000256" key="1">
    <source>
        <dbReference type="ARBA" id="ARBA00004888"/>
    </source>
</evidence>
<comment type="pathway">
    <text evidence="2">Carbohydrate metabolism; hexose metabolism.</text>
</comment>
<comment type="catalytic activity">
    <reaction evidence="11">
        <text>D-glucose + ATP = D-glucose 6-phosphate + ADP + H(+)</text>
        <dbReference type="Rhea" id="RHEA:17825"/>
        <dbReference type="ChEBI" id="CHEBI:4167"/>
        <dbReference type="ChEBI" id="CHEBI:15378"/>
        <dbReference type="ChEBI" id="CHEBI:30616"/>
        <dbReference type="ChEBI" id="CHEBI:61548"/>
        <dbReference type="ChEBI" id="CHEBI:456216"/>
        <dbReference type="EC" id="2.7.1.1"/>
    </reaction>
    <physiologicalReaction direction="left-to-right" evidence="11">
        <dbReference type="Rhea" id="RHEA:17826"/>
    </physiologicalReaction>
</comment>
<evidence type="ECO:0000256" key="3">
    <source>
        <dbReference type="ARBA" id="ARBA00009225"/>
    </source>
</evidence>
<evidence type="ECO:0000313" key="16">
    <source>
        <dbReference type="EMBL" id="SSX17290.1"/>
    </source>
</evidence>
<dbReference type="GO" id="GO:0008865">
    <property type="term" value="F:fructokinase activity"/>
    <property type="evidence" value="ECO:0007669"/>
    <property type="project" value="TreeGrafter"/>
</dbReference>
<dbReference type="Pfam" id="PF00349">
    <property type="entry name" value="Hexokinase_1"/>
    <property type="match status" value="1"/>
</dbReference>
<evidence type="ECO:0000256" key="9">
    <source>
        <dbReference type="ARBA" id="ARBA00044613"/>
    </source>
</evidence>
<name>A0A336LHR1_CULSO</name>
<dbReference type="Gene3D" id="3.40.367.20">
    <property type="match status" value="1"/>
</dbReference>
<protein>
    <recommendedName>
        <fullName evidence="12">Phosphotransferase</fullName>
        <ecNumber evidence="12">2.7.1.-</ecNumber>
    </recommendedName>
</protein>
<evidence type="ECO:0000256" key="5">
    <source>
        <dbReference type="ARBA" id="ARBA00022741"/>
    </source>
</evidence>
<dbReference type="InterPro" id="IPR001312">
    <property type="entry name" value="Hexokinase"/>
</dbReference>
<dbReference type="EC" id="2.7.1.-" evidence="12"/>
<dbReference type="PRINTS" id="PR00475">
    <property type="entry name" value="HEXOKINASE"/>
</dbReference>
<dbReference type="GO" id="GO:0001678">
    <property type="term" value="P:intracellular glucose homeostasis"/>
    <property type="evidence" value="ECO:0007669"/>
    <property type="project" value="InterPro"/>
</dbReference>
<keyword evidence="4 12" id="KW-0808">Transferase</keyword>
<dbReference type="PROSITE" id="PS51748">
    <property type="entry name" value="HEXOKINASE_2"/>
    <property type="match status" value="1"/>
</dbReference>
<comment type="catalytic activity">
    <reaction evidence="9">
        <text>a D-hexose + ATP = a D-hexose 6-phosphate + ADP + H(+)</text>
        <dbReference type="Rhea" id="RHEA:22740"/>
        <dbReference type="ChEBI" id="CHEBI:4194"/>
        <dbReference type="ChEBI" id="CHEBI:15378"/>
        <dbReference type="ChEBI" id="CHEBI:30616"/>
        <dbReference type="ChEBI" id="CHEBI:229467"/>
        <dbReference type="ChEBI" id="CHEBI:456216"/>
        <dbReference type="EC" id="2.7.1.1"/>
    </reaction>
    <physiologicalReaction direction="left-to-right" evidence="9">
        <dbReference type="Rhea" id="RHEA:22741"/>
    </physiologicalReaction>
</comment>
<evidence type="ECO:0000256" key="6">
    <source>
        <dbReference type="ARBA" id="ARBA00022777"/>
    </source>
</evidence>
<reference evidence="15" key="1">
    <citation type="submission" date="2018-04" db="EMBL/GenBank/DDBJ databases">
        <authorList>
            <person name="Go L.Y."/>
            <person name="Mitchell J.A."/>
        </authorList>
    </citation>
    <scope>NUCLEOTIDE SEQUENCE</scope>
    <source>
        <tissue evidence="15">Whole organism</tissue>
    </source>
</reference>
<dbReference type="InterPro" id="IPR043129">
    <property type="entry name" value="ATPase_NBD"/>
</dbReference>
<dbReference type="VEuPathDB" id="VectorBase:CSON012537"/>
<evidence type="ECO:0000256" key="8">
    <source>
        <dbReference type="ARBA" id="ARBA00023152"/>
    </source>
</evidence>
<comment type="pathway">
    <text evidence="1">Carbohydrate degradation; glycolysis; D-glyceraldehyde 3-phosphate and glycerone phosphate from D-glucose: step 1/4.</text>
</comment>
<dbReference type="InterPro" id="IPR022672">
    <property type="entry name" value="Hexokinase_N"/>
</dbReference>